<evidence type="ECO:0000313" key="2">
    <source>
        <dbReference type="Proteomes" id="UP001227101"/>
    </source>
</evidence>
<reference evidence="1 2" key="1">
    <citation type="submission" date="2023-06" db="EMBL/GenBank/DDBJ databases">
        <authorList>
            <person name="Oyuntsetseg B."/>
            <person name="Kim S.B."/>
        </authorList>
    </citation>
    <scope>NUCLEOTIDE SEQUENCE [LARGE SCALE GENOMIC DNA]</scope>
    <source>
        <strain evidence="1 2">2-2</strain>
    </source>
</reference>
<organism evidence="1 2">
    <name type="scientific">Amycolatopsis nalaikhensis</name>
    <dbReference type="NCBI Taxonomy" id="715472"/>
    <lineage>
        <taxon>Bacteria</taxon>
        <taxon>Bacillati</taxon>
        <taxon>Actinomycetota</taxon>
        <taxon>Actinomycetes</taxon>
        <taxon>Pseudonocardiales</taxon>
        <taxon>Pseudonocardiaceae</taxon>
        <taxon>Amycolatopsis</taxon>
    </lineage>
</organism>
<dbReference type="RefSeq" id="WP_285458572.1">
    <property type="nucleotide sequence ID" value="NZ_CP127173.1"/>
</dbReference>
<evidence type="ECO:0008006" key="3">
    <source>
        <dbReference type="Google" id="ProtNLM"/>
    </source>
</evidence>
<evidence type="ECO:0000313" key="1">
    <source>
        <dbReference type="EMBL" id="WIV60970.1"/>
    </source>
</evidence>
<sequence>MIDAAARVAPVVVHARKLAAERNRLSKTKTGFPPPPAVLI</sequence>
<gene>
    <name evidence="1" type="ORF">QP939_21380</name>
</gene>
<dbReference type="EMBL" id="CP127173">
    <property type="protein sequence ID" value="WIV60970.1"/>
    <property type="molecule type" value="Genomic_DNA"/>
</dbReference>
<proteinExistence type="predicted"/>
<dbReference type="Proteomes" id="UP001227101">
    <property type="component" value="Chromosome"/>
</dbReference>
<name>A0ABY8Y054_9PSEU</name>
<accession>A0ABY8Y054</accession>
<protein>
    <recommendedName>
        <fullName evidence="3">Transposase</fullName>
    </recommendedName>
</protein>
<keyword evidence="2" id="KW-1185">Reference proteome</keyword>